<feature type="transmembrane region" description="Helical" evidence="6">
    <location>
        <begin position="316"/>
        <end position="340"/>
    </location>
</feature>
<evidence type="ECO:0000256" key="2">
    <source>
        <dbReference type="ARBA" id="ARBA00022475"/>
    </source>
</evidence>
<evidence type="ECO:0000256" key="6">
    <source>
        <dbReference type="SAM" id="Phobius"/>
    </source>
</evidence>
<gene>
    <name evidence="7" type="ORF">J2Z76_000195</name>
</gene>
<organism evidence="7 8">
    <name type="scientific">Sedimentibacter acidaminivorans</name>
    <dbReference type="NCBI Taxonomy" id="913099"/>
    <lineage>
        <taxon>Bacteria</taxon>
        <taxon>Bacillati</taxon>
        <taxon>Bacillota</taxon>
        <taxon>Tissierellia</taxon>
        <taxon>Sedimentibacter</taxon>
    </lineage>
</organism>
<sequence length="472" mass="51578">MKRKVIQERKREFPHVFVILLAIIVIVCILTYIVPAGQYQRVLDDVSNRMVIDPDSFAYMDSTPVNPFKMFVALIEGLIQASNITFLIFSAFSCLYLIEQTGALDASIALMVRKTQAKPKYATAILIMIMIVLSAWASTGTMSYEEIIAFIPVFLALSLALGYDALVALGISLLPVGVGFSSATVNPFSVGVAQTIAELPLFSGIGYRILVLVVMTTVTIVYVLTYAKKIQKDPSKSIVAGLDYSDVEIDEERMQTPFTKERKISICILFIGIGIMAFGLIKLKWYINEIAAIFIIVSILVGIVNKWNANKITNTLVAGLSKGVVSALVVGVARGILVVLTKGNIIDTIIHSAASALESLSLYASSVGMLVLQNLINFLIPSASGQAAATMPIMIPIADLIGINRQIAVLIFQFGDGFSNIFWPTGFVLIACTMAKVPINKYYKWIIPYFIICFILQIVFIFGAIAMNYGPF</sequence>
<evidence type="ECO:0000313" key="7">
    <source>
        <dbReference type="EMBL" id="MBP1924342.1"/>
    </source>
</evidence>
<name>A0ABS4G9X8_9FIRM</name>
<feature type="transmembrane region" description="Helical" evidence="6">
    <location>
        <begin position="12"/>
        <end position="34"/>
    </location>
</feature>
<keyword evidence="2" id="KW-1003">Cell membrane</keyword>
<keyword evidence="5 6" id="KW-0472">Membrane</keyword>
<dbReference type="InterPro" id="IPR051679">
    <property type="entry name" value="DASS-Related_Transporters"/>
</dbReference>
<dbReference type="PANTHER" id="PTHR43652:SF2">
    <property type="entry name" value="BASIC AMINO ACID ANTIPORTER YFCC-RELATED"/>
    <property type="match status" value="1"/>
</dbReference>
<accession>A0ABS4G9X8</accession>
<feature type="transmembrane region" description="Helical" evidence="6">
    <location>
        <begin position="119"/>
        <end position="137"/>
    </location>
</feature>
<feature type="transmembrane region" description="Helical" evidence="6">
    <location>
        <begin position="70"/>
        <end position="98"/>
    </location>
</feature>
<feature type="transmembrane region" description="Helical" evidence="6">
    <location>
        <begin position="446"/>
        <end position="469"/>
    </location>
</feature>
<protein>
    <submittedName>
        <fullName evidence="7">Ion transporter superfamily protein YfcC</fullName>
    </submittedName>
</protein>
<keyword evidence="3 6" id="KW-0812">Transmembrane</keyword>
<comment type="subcellular location">
    <subcellularLocation>
        <location evidence="1">Cell membrane</location>
        <topology evidence="1">Multi-pass membrane protein</topology>
    </subcellularLocation>
</comment>
<reference evidence="7 8" key="1">
    <citation type="submission" date="2021-03" db="EMBL/GenBank/DDBJ databases">
        <title>Genomic Encyclopedia of Type Strains, Phase IV (KMG-IV): sequencing the most valuable type-strain genomes for metagenomic binning, comparative biology and taxonomic classification.</title>
        <authorList>
            <person name="Goeker M."/>
        </authorList>
    </citation>
    <scope>NUCLEOTIDE SEQUENCE [LARGE SCALE GENOMIC DNA]</scope>
    <source>
        <strain evidence="7 8">DSM 24004</strain>
    </source>
</reference>
<comment type="caution">
    <text evidence="7">The sequence shown here is derived from an EMBL/GenBank/DDBJ whole genome shotgun (WGS) entry which is preliminary data.</text>
</comment>
<dbReference type="Proteomes" id="UP001519342">
    <property type="component" value="Unassembled WGS sequence"/>
</dbReference>
<evidence type="ECO:0000256" key="3">
    <source>
        <dbReference type="ARBA" id="ARBA00022692"/>
    </source>
</evidence>
<dbReference type="EMBL" id="JAGGKS010000001">
    <property type="protein sequence ID" value="MBP1924342.1"/>
    <property type="molecule type" value="Genomic_DNA"/>
</dbReference>
<feature type="transmembrane region" description="Helical" evidence="6">
    <location>
        <begin position="287"/>
        <end position="304"/>
    </location>
</feature>
<dbReference type="Pfam" id="PF03606">
    <property type="entry name" value="DcuC"/>
    <property type="match status" value="1"/>
</dbReference>
<proteinExistence type="predicted"/>
<dbReference type="RefSeq" id="WP_245210257.1">
    <property type="nucleotide sequence ID" value="NZ_JAGGKS010000001.1"/>
</dbReference>
<evidence type="ECO:0000256" key="1">
    <source>
        <dbReference type="ARBA" id="ARBA00004651"/>
    </source>
</evidence>
<feature type="transmembrane region" description="Helical" evidence="6">
    <location>
        <begin position="421"/>
        <end position="439"/>
    </location>
</feature>
<feature type="transmembrane region" description="Helical" evidence="6">
    <location>
        <begin position="264"/>
        <end position="281"/>
    </location>
</feature>
<evidence type="ECO:0000256" key="5">
    <source>
        <dbReference type="ARBA" id="ARBA00023136"/>
    </source>
</evidence>
<evidence type="ECO:0000256" key="4">
    <source>
        <dbReference type="ARBA" id="ARBA00022989"/>
    </source>
</evidence>
<dbReference type="InterPro" id="IPR018385">
    <property type="entry name" value="C4_dicarb_anaerob_car-like"/>
</dbReference>
<keyword evidence="4 6" id="KW-1133">Transmembrane helix</keyword>
<keyword evidence="8" id="KW-1185">Reference proteome</keyword>
<dbReference type="PANTHER" id="PTHR43652">
    <property type="entry name" value="BASIC AMINO ACID ANTIPORTER YFCC-RELATED"/>
    <property type="match status" value="1"/>
</dbReference>
<feature type="transmembrane region" description="Helical" evidence="6">
    <location>
        <begin position="143"/>
        <end position="161"/>
    </location>
</feature>
<feature type="transmembrane region" description="Helical" evidence="6">
    <location>
        <begin position="166"/>
        <end position="185"/>
    </location>
</feature>
<feature type="transmembrane region" description="Helical" evidence="6">
    <location>
        <begin position="205"/>
        <end position="227"/>
    </location>
</feature>
<evidence type="ECO:0000313" key="8">
    <source>
        <dbReference type="Proteomes" id="UP001519342"/>
    </source>
</evidence>